<comment type="catalytic activity">
    <reaction evidence="8">
        <text>L-aspartate + L-glutamine + ATP + H2O = L-asparagine + L-glutamate + AMP + diphosphate + H(+)</text>
        <dbReference type="Rhea" id="RHEA:12228"/>
        <dbReference type="ChEBI" id="CHEBI:15377"/>
        <dbReference type="ChEBI" id="CHEBI:15378"/>
        <dbReference type="ChEBI" id="CHEBI:29985"/>
        <dbReference type="ChEBI" id="CHEBI:29991"/>
        <dbReference type="ChEBI" id="CHEBI:30616"/>
        <dbReference type="ChEBI" id="CHEBI:33019"/>
        <dbReference type="ChEBI" id="CHEBI:58048"/>
        <dbReference type="ChEBI" id="CHEBI:58359"/>
        <dbReference type="ChEBI" id="CHEBI:456215"/>
        <dbReference type="EC" id="6.3.5.4"/>
    </reaction>
</comment>
<dbReference type="InterPro" id="IPR050795">
    <property type="entry name" value="Asn_Synthetase"/>
</dbReference>
<sequence>MAAIAGGIGRPSLETVRRMAAAIAHRGPGGARWSVWPETDPRVVLGHGRAGWTAADREVAGPSGAAEEDAALAAALVGGEGPSGALAGDDTGPGMLATRAAAAVRLLRATTGGYALAVWREDGQGGGWLALARDPIGIRPLYWARTREAVYFASEIKAIREASRTYRAFPPGRVAVLRITADGALQGPAWAATHRLPWETMRDAERPAGRAPERAGREAGPSVAAGAAVAGLEQEPEAALDRLETLLRAAVAARVEGDGPVGVLLSGGLDSSLVAALARSRVGGPLLSFAAGTPDSPDVEAAARVARALGLIHHVRLLTEADALRLLPEVVYRLESFDAPLVRSALANHLAAEAAAGRVGAVLSGEGSDELFAGYASLEGLEGPALERALSALMGLLADTGLQRVDRMAQAFGIEPRLPFLDWPLVAWAFAISPDLKRRHEGGRVVDKWLVRCLAARVLPAEAAAIATRPKQKFSQGSGAAGLLARLAEQAISEAEQRRLQARYPRLPLGSREQAWYLRLFLDAYPEPEAVDAVRLSRSVVPGEVA</sequence>
<dbReference type="Pfam" id="PF13537">
    <property type="entry name" value="GATase_7"/>
    <property type="match status" value="1"/>
</dbReference>
<dbReference type="SUPFAM" id="SSF56235">
    <property type="entry name" value="N-terminal nucleophile aminohydrolases (Ntn hydrolases)"/>
    <property type="match status" value="1"/>
</dbReference>
<dbReference type="RefSeq" id="WP_324669386.1">
    <property type="nucleotide sequence ID" value="NZ_CP141614.1"/>
</dbReference>
<dbReference type="Pfam" id="PF00733">
    <property type="entry name" value="Asn_synthase"/>
    <property type="match status" value="2"/>
</dbReference>
<dbReference type="PANTHER" id="PTHR11772">
    <property type="entry name" value="ASPARAGINE SYNTHETASE"/>
    <property type="match status" value="1"/>
</dbReference>
<dbReference type="InterPro" id="IPR014729">
    <property type="entry name" value="Rossmann-like_a/b/a_fold"/>
</dbReference>
<keyword evidence="2" id="KW-0436">Ligase</keyword>
<dbReference type="InterPro" id="IPR006426">
    <property type="entry name" value="Asn_synth_AEB"/>
</dbReference>
<evidence type="ECO:0000256" key="7">
    <source>
        <dbReference type="ARBA" id="ARBA00029440"/>
    </source>
</evidence>
<evidence type="ECO:0000256" key="3">
    <source>
        <dbReference type="ARBA" id="ARBA00022605"/>
    </source>
</evidence>
<dbReference type="Gene3D" id="3.60.20.10">
    <property type="entry name" value="Glutamine Phosphoribosylpyrophosphate, subunit 1, domain 1"/>
    <property type="match status" value="1"/>
</dbReference>
<proteinExistence type="predicted"/>
<dbReference type="InterPro" id="IPR029055">
    <property type="entry name" value="Ntn_hydrolases_N"/>
</dbReference>
<evidence type="ECO:0000256" key="6">
    <source>
        <dbReference type="ARBA" id="ARBA00022888"/>
    </source>
</evidence>
<evidence type="ECO:0000313" key="11">
    <source>
        <dbReference type="Proteomes" id="UP001333102"/>
    </source>
</evidence>
<evidence type="ECO:0000313" key="10">
    <source>
        <dbReference type="EMBL" id="WRP14997.1"/>
    </source>
</evidence>
<evidence type="ECO:0000256" key="2">
    <source>
        <dbReference type="ARBA" id="ARBA00022598"/>
    </source>
</evidence>
<feature type="domain" description="Glutamine amidotransferase type-2" evidence="9">
    <location>
        <begin position="2"/>
        <end position="180"/>
    </location>
</feature>
<dbReference type="SUPFAM" id="SSF52402">
    <property type="entry name" value="Adenine nucleotide alpha hydrolases-like"/>
    <property type="match status" value="1"/>
</dbReference>
<dbReference type="PIRSF" id="PIRSF001589">
    <property type="entry name" value="Asn_synthetase_glu-h"/>
    <property type="match status" value="1"/>
</dbReference>
<dbReference type="CDD" id="cd01991">
    <property type="entry name" value="Asn_synthase_B_C"/>
    <property type="match status" value="1"/>
</dbReference>
<dbReference type="PANTHER" id="PTHR11772:SF2">
    <property type="entry name" value="ASPARAGINE SYNTHETASE [GLUTAMINE-HYDROLYZING]"/>
    <property type="match status" value="1"/>
</dbReference>
<evidence type="ECO:0000259" key="9">
    <source>
        <dbReference type="PROSITE" id="PS51278"/>
    </source>
</evidence>
<evidence type="ECO:0000256" key="1">
    <source>
        <dbReference type="ARBA" id="ARBA00012737"/>
    </source>
</evidence>
<evidence type="ECO:0000256" key="4">
    <source>
        <dbReference type="ARBA" id="ARBA00022741"/>
    </source>
</evidence>
<dbReference type="InterPro" id="IPR001962">
    <property type="entry name" value="Asn_synthase"/>
</dbReference>
<reference evidence="11" key="1">
    <citation type="submission" date="2023-12" db="EMBL/GenBank/DDBJ databases">
        <title>Novel isolates from deep terrestrial aquifers shed light on the physiology and ecology of the class Limnochordia.</title>
        <authorList>
            <person name="Karnachuk O.V."/>
            <person name="Lukina A.P."/>
            <person name="Avakyan M.R."/>
            <person name="Kadnikov V."/>
            <person name="Begmatov S."/>
            <person name="Beletsky A.V."/>
            <person name="Mardanov A.V."/>
            <person name="Ravin N.V."/>
        </authorList>
    </citation>
    <scope>NUCLEOTIDE SEQUENCE [LARGE SCALE GENOMIC DNA]</scope>
    <source>
        <strain evidence="11">LN</strain>
    </source>
</reference>
<evidence type="ECO:0000256" key="5">
    <source>
        <dbReference type="ARBA" id="ARBA00022840"/>
    </source>
</evidence>
<dbReference type="Gene3D" id="3.40.50.620">
    <property type="entry name" value="HUPs"/>
    <property type="match status" value="1"/>
</dbReference>
<keyword evidence="5" id="KW-0067">ATP-binding</keyword>
<protein>
    <recommendedName>
        <fullName evidence="1">asparagine synthase (glutamine-hydrolyzing)</fullName>
        <ecNumber evidence="1">6.3.5.4</ecNumber>
    </recommendedName>
</protein>
<evidence type="ECO:0000256" key="8">
    <source>
        <dbReference type="ARBA" id="ARBA00048741"/>
    </source>
</evidence>
<keyword evidence="4" id="KW-0547">Nucleotide-binding</keyword>
<comment type="pathway">
    <text evidence="7">Amino-acid biosynthesis.</text>
</comment>
<dbReference type="PROSITE" id="PS51278">
    <property type="entry name" value="GATASE_TYPE_2"/>
    <property type="match status" value="1"/>
</dbReference>
<dbReference type="Proteomes" id="UP001333102">
    <property type="component" value="Chromosome"/>
</dbReference>
<name>A0ABZ1BQC3_9FIRM</name>
<accession>A0ABZ1BQC3</accession>
<gene>
    <name evidence="10" type="ORF">VLY81_02145</name>
</gene>
<organism evidence="10 11">
    <name type="scientific">Geochorda subterranea</name>
    <dbReference type="NCBI Taxonomy" id="3109564"/>
    <lineage>
        <taxon>Bacteria</taxon>
        <taxon>Bacillati</taxon>
        <taxon>Bacillota</taxon>
        <taxon>Limnochordia</taxon>
        <taxon>Limnochordales</taxon>
        <taxon>Geochordaceae</taxon>
        <taxon>Geochorda</taxon>
    </lineage>
</organism>
<keyword evidence="11" id="KW-1185">Reference proteome</keyword>
<keyword evidence="3" id="KW-0028">Amino-acid biosynthesis</keyword>
<dbReference type="EMBL" id="CP141614">
    <property type="protein sequence ID" value="WRP14997.1"/>
    <property type="molecule type" value="Genomic_DNA"/>
</dbReference>
<keyword evidence="6" id="KW-0061">Asparagine biosynthesis</keyword>
<dbReference type="InterPro" id="IPR017932">
    <property type="entry name" value="GATase_2_dom"/>
</dbReference>
<dbReference type="EC" id="6.3.5.4" evidence="1"/>